<evidence type="ECO:0000256" key="9">
    <source>
        <dbReference type="SAM" id="MobiDB-lite"/>
    </source>
</evidence>
<dbReference type="InterPro" id="IPR036259">
    <property type="entry name" value="MFS_trans_sf"/>
</dbReference>
<feature type="region of interest" description="Disordered" evidence="9">
    <location>
        <begin position="167"/>
        <end position="186"/>
    </location>
</feature>
<protein>
    <submittedName>
        <fullName evidence="12">MFS transporter</fullName>
    </submittedName>
</protein>
<evidence type="ECO:0000259" key="11">
    <source>
        <dbReference type="PROSITE" id="PS50850"/>
    </source>
</evidence>
<feature type="transmembrane region" description="Helical" evidence="10">
    <location>
        <begin position="224"/>
        <end position="245"/>
    </location>
</feature>
<feature type="transmembrane region" description="Helical" evidence="10">
    <location>
        <begin position="31"/>
        <end position="50"/>
    </location>
</feature>
<dbReference type="PANTHER" id="PTHR23535:SF2">
    <property type="entry name" value="SUGAR EFFLUX TRANSPORTER A-RELATED"/>
    <property type="match status" value="1"/>
</dbReference>
<feature type="transmembrane region" description="Helical" evidence="10">
    <location>
        <begin position="347"/>
        <end position="366"/>
    </location>
</feature>
<dbReference type="PROSITE" id="PS50850">
    <property type="entry name" value="MFS"/>
    <property type="match status" value="1"/>
</dbReference>
<dbReference type="RefSeq" id="WP_342663702.1">
    <property type="nucleotide sequence ID" value="NZ_JBIAZU010000008.1"/>
</dbReference>
<feature type="transmembrane region" description="Helical" evidence="10">
    <location>
        <begin position="145"/>
        <end position="165"/>
    </location>
</feature>
<evidence type="ECO:0000256" key="6">
    <source>
        <dbReference type="ARBA" id="ARBA00022692"/>
    </source>
</evidence>
<dbReference type="InterPro" id="IPR011701">
    <property type="entry name" value="MFS"/>
</dbReference>
<keyword evidence="5" id="KW-0762">Sugar transport</keyword>
<keyword evidence="13" id="KW-1185">Reference proteome</keyword>
<dbReference type="SUPFAM" id="SSF103473">
    <property type="entry name" value="MFS general substrate transporter"/>
    <property type="match status" value="1"/>
</dbReference>
<reference evidence="12 13" key="1">
    <citation type="submission" date="2024-10" db="EMBL/GenBank/DDBJ databases">
        <title>The Natural Products Discovery Center: Release of the First 8490 Sequenced Strains for Exploring Actinobacteria Biosynthetic Diversity.</title>
        <authorList>
            <person name="Kalkreuter E."/>
            <person name="Kautsar S.A."/>
            <person name="Yang D."/>
            <person name="Bader C.D."/>
            <person name="Teijaro C.N."/>
            <person name="Fluegel L."/>
            <person name="Davis C.M."/>
            <person name="Simpson J.R."/>
            <person name="Lauterbach L."/>
            <person name="Steele A.D."/>
            <person name="Gui C."/>
            <person name="Meng S."/>
            <person name="Li G."/>
            <person name="Viehrig K."/>
            <person name="Ye F."/>
            <person name="Su P."/>
            <person name="Kiefer A.F."/>
            <person name="Nichols A."/>
            <person name="Cepeda A.J."/>
            <person name="Yan W."/>
            <person name="Fan B."/>
            <person name="Jiang Y."/>
            <person name="Adhikari A."/>
            <person name="Zheng C.-J."/>
            <person name="Schuster L."/>
            <person name="Cowan T.M."/>
            <person name="Smanski M.J."/>
            <person name="Chevrette M.G."/>
            <person name="De Carvalho L.P.S."/>
            <person name="Shen B."/>
        </authorList>
    </citation>
    <scope>NUCLEOTIDE SEQUENCE [LARGE SCALE GENOMIC DNA]</scope>
    <source>
        <strain evidence="12 13">NPDC000087</strain>
    </source>
</reference>
<keyword evidence="7 10" id="KW-1133">Transmembrane helix</keyword>
<feature type="domain" description="Major facilitator superfamily (MFS) profile" evidence="11">
    <location>
        <begin position="1"/>
        <end position="369"/>
    </location>
</feature>
<evidence type="ECO:0000256" key="5">
    <source>
        <dbReference type="ARBA" id="ARBA00022597"/>
    </source>
</evidence>
<organism evidence="12 13">
    <name type="scientific">Paractinoplanes globisporus</name>
    <dbReference type="NCBI Taxonomy" id="113565"/>
    <lineage>
        <taxon>Bacteria</taxon>
        <taxon>Bacillati</taxon>
        <taxon>Actinomycetota</taxon>
        <taxon>Actinomycetes</taxon>
        <taxon>Micromonosporales</taxon>
        <taxon>Micromonosporaceae</taxon>
        <taxon>Paractinoplanes</taxon>
    </lineage>
</organism>
<evidence type="ECO:0000256" key="7">
    <source>
        <dbReference type="ARBA" id="ARBA00022989"/>
    </source>
</evidence>
<keyword evidence="4" id="KW-1003">Cell membrane</keyword>
<keyword evidence="3" id="KW-0813">Transport</keyword>
<dbReference type="Proteomes" id="UP001602245">
    <property type="component" value="Unassembled WGS sequence"/>
</dbReference>
<dbReference type="Gene3D" id="1.20.1250.20">
    <property type="entry name" value="MFS general substrate transporter like domains"/>
    <property type="match status" value="1"/>
</dbReference>
<sequence length="384" mass="39188">MFWGLQFSLLNPALALILAALLDATPAEIGWVLAVYNAGGFLASLVLPAYADRRGEYLRPLLACAVLTAALAAALASVTTLPLAVIALVVLGGPAGVGVTLLYAHLKHAGFTTSTVINVRAVVSFAWVAGPPLATLIIGRLGARAVLVALTAIALLNVATSAAMLTGRTRQQPTPPSSAEAPDAEAPMSRARVATVTAVFVVLQATNATVVSIMGLFVTDTLGINVMWSGAALGVAAALEIPALLAIGRLTHRFSDLALIASGCLAGVAYYAVMTVVPGPMLLLAAQVLNAWFFATIAGTGIALFQRIIPRPGLATGLFTNTRRLGAIASGPLIALAALTPLGYRAVFAACAVLTVAALITIRLAGRPGAARTTVSEMAEARAE</sequence>
<dbReference type="EMBL" id="JBIAZU010000008">
    <property type="protein sequence ID" value="MFF5296646.1"/>
    <property type="molecule type" value="Genomic_DNA"/>
</dbReference>
<proteinExistence type="inferred from homology"/>
<evidence type="ECO:0000256" key="3">
    <source>
        <dbReference type="ARBA" id="ARBA00022448"/>
    </source>
</evidence>
<accession>A0ABW6WUV6</accession>
<feature type="transmembrane region" description="Helical" evidence="10">
    <location>
        <begin position="257"/>
        <end position="277"/>
    </location>
</feature>
<comment type="similarity">
    <text evidence="2">Belongs to the major facilitator superfamily. Set transporter family.</text>
</comment>
<evidence type="ECO:0000256" key="4">
    <source>
        <dbReference type="ARBA" id="ARBA00022475"/>
    </source>
</evidence>
<keyword evidence="8 10" id="KW-0472">Membrane</keyword>
<comment type="subcellular location">
    <subcellularLocation>
        <location evidence="1">Cell membrane</location>
        <topology evidence="1">Multi-pass membrane protein</topology>
    </subcellularLocation>
</comment>
<gene>
    <name evidence="12" type="ORF">ACFY35_45025</name>
</gene>
<evidence type="ECO:0000256" key="2">
    <source>
        <dbReference type="ARBA" id="ARBA00006523"/>
    </source>
</evidence>
<feature type="compositionally biased region" description="Low complexity" evidence="9">
    <location>
        <begin position="177"/>
        <end position="186"/>
    </location>
</feature>
<name>A0ABW6WUV6_9ACTN</name>
<comment type="caution">
    <text evidence="12">The sequence shown here is derived from an EMBL/GenBank/DDBJ whole genome shotgun (WGS) entry which is preliminary data.</text>
</comment>
<feature type="transmembrane region" description="Helical" evidence="10">
    <location>
        <begin position="193"/>
        <end position="218"/>
    </location>
</feature>
<keyword evidence="6 10" id="KW-0812">Transmembrane</keyword>
<feature type="transmembrane region" description="Helical" evidence="10">
    <location>
        <begin position="57"/>
        <end position="77"/>
    </location>
</feature>
<evidence type="ECO:0000313" key="12">
    <source>
        <dbReference type="EMBL" id="MFF5296646.1"/>
    </source>
</evidence>
<dbReference type="PANTHER" id="PTHR23535">
    <property type="entry name" value="SUGAR EFFLUX TRANSPORTER A-RELATED"/>
    <property type="match status" value="1"/>
</dbReference>
<evidence type="ECO:0000313" key="13">
    <source>
        <dbReference type="Proteomes" id="UP001602245"/>
    </source>
</evidence>
<evidence type="ECO:0000256" key="8">
    <source>
        <dbReference type="ARBA" id="ARBA00023136"/>
    </source>
</evidence>
<evidence type="ECO:0000256" key="10">
    <source>
        <dbReference type="SAM" id="Phobius"/>
    </source>
</evidence>
<feature type="transmembrane region" description="Helical" evidence="10">
    <location>
        <begin position="83"/>
        <end position="104"/>
    </location>
</feature>
<feature type="transmembrane region" description="Helical" evidence="10">
    <location>
        <begin position="116"/>
        <end position="139"/>
    </location>
</feature>
<dbReference type="Pfam" id="PF07690">
    <property type="entry name" value="MFS_1"/>
    <property type="match status" value="1"/>
</dbReference>
<feature type="transmembrane region" description="Helical" evidence="10">
    <location>
        <begin position="283"/>
        <end position="305"/>
    </location>
</feature>
<dbReference type="InterPro" id="IPR020846">
    <property type="entry name" value="MFS_dom"/>
</dbReference>
<feature type="transmembrane region" description="Helical" evidence="10">
    <location>
        <begin position="325"/>
        <end position="341"/>
    </location>
</feature>
<evidence type="ECO:0000256" key="1">
    <source>
        <dbReference type="ARBA" id="ARBA00004651"/>
    </source>
</evidence>